<name>A0A162PG61_BACCE</name>
<organism evidence="2 3">
    <name type="scientific">Bacillus cereus</name>
    <dbReference type="NCBI Taxonomy" id="1396"/>
    <lineage>
        <taxon>Bacteria</taxon>
        <taxon>Bacillati</taxon>
        <taxon>Bacillota</taxon>
        <taxon>Bacilli</taxon>
        <taxon>Bacillales</taxon>
        <taxon>Bacillaceae</taxon>
        <taxon>Bacillus</taxon>
        <taxon>Bacillus cereus group</taxon>
    </lineage>
</organism>
<accession>A0A162PG61</accession>
<keyword evidence="1" id="KW-0472">Membrane</keyword>
<dbReference type="Proteomes" id="UP000076482">
    <property type="component" value="Unassembled WGS sequence"/>
</dbReference>
<evidence type="ECO:0000313" key="2">
    <source>
        <dbReference type="EMBL" id="KZD71879.1"/>
    </source>
</evidence>
<evidence type="ECO:0000313" key="3">
    <source>
        <dbReference type="Proteomes" id="UP000076482"/>
    </source>
</evidence>
<keyword evidence="1" id="KW-1133">Transmembrane helix</keyword>
<sequence>MSNNVIVGIIFMAFSVASFIGLVLALVVALEAEKTQMFFLVYALLSVVFCRLAKRAFKGNKNVAKA</sequence>
<feature type="transmembrane region" description="Helical" evidence="1">
    <location>
        <begin position="7"/>
        <end position="30"/>
    </location>
</feature>
<feature type="transmembrane region" description="Helical" evidence="1">
    <location>
        <begin position="36"/>
        <end position="53"/>
    </location>
</feature>
<evidence type="ECO:0000256" key="1">
    <source>
        <dbReference type="SAM" id="Phobius"/>
    </source>
</evidence>
<dbReference type="RefSeq" id="WP_063259576.1">
    <property type="nucleotide sequence ID" value="NZ_LJKE01000015.1"/>
</dbReference>
<protein>
    <recommendedName>
        <fullName evidence="4">Group-specific protein</fullName>
    </recommendedName>
</protein>
<dbReference type="PATRIC" id="fig|1396.535.peg.4084"/>
<reference evidence="2 3" key="1">
    <citation type="submission" date="2015-09" db="EMBL/GenBank/DDBJ databases">
        <title>Bacillus cereus food isolates.</title>
        <authorList>
            <person name="Boekhorst J."/>
        </authorList>
    </citation>
    <scope>NUCLEOTIDE SEQUENCE [LARGE SCALE GENOMIC DNA]</scope>
    <source>
        <strain evidence="2 3">B4088</strain>
    </source>
</reference>
<comment type="caution">
    <text evidence="2">The sequence shown here is derived from an EMBL/GenBank/DDBJ whole genome shotgun (WGS) entry which is preliminary data.</text>
</comment>
<keyword evidence="1" id="KW-0812">Transmembrane</keyword>
<dbReference type="EMBL" id="LJKE01000015">
    <property type="protein sequence ID" value="KZD71879.1"/>
    <property type="molecule type" value="Genomic_DNA"/>
</dbReference>
<proteinExistence type="predicted"/>
<gene>
    <name evidence="2" type="ORF">B4088_0340</name>
</gene>
<dbReference type="AlphaFoldDB" id="A0A162PG61"/>
<evidence type="ECO:0008006" key="4">
    <source>
        <dbReference type="Google" id="ProtNLM"/>
    </source>
</evidence>